<evidence type="ECO:0000313" key="5">
    <source>
        <dbReference type="EMBL" id="PRY00386.1"/>
    </source>
</evidence>
<dbReference type="InterPro" id="IPR053465">
    <property type="entry name" value="Sortase_Class_E"/>
</dbReference>
<feature type="transmembrane region" description="Helical" evidence="4">
    <location>
        <begin position="90"/>
        <end position="115"/>
    </location>
</feature>
<dbReference type="RefSeq" id="WP_106241591.1">
    <property type="nucleotide sequence ID" value="NZ_PVZC01000002.1"/>
</dbReference>
<name>A0A2T0Q925_9ACTN</name>
<dbReference type="Pfam" id="PF04203">
    <property type="entry name" value="Sortase"/>
    <property type="match status" value="1"/>
</dbReference>
<protein>
    <submittedName>
        <fullName evidence="5">Sortase A</fullName>
    </submittedName>
</protein>
<feature type="region of interest" description="Disordered" evidence="3">
    <location>
        <begin position="1"/>
        <end position="86"/>
    </location>
</feature>
<proteinExistence type="predicted"/>
<evidence type="ECO:0000256" key="1">
    <source>
        <dbReference type="ARBA" id="ARBA00022801"/>
    </source>
</evidence>
<feature type="compositionally biased region" description="Basic and acidic residues" evidence="3">
    <location>
        <begin position="32"/>
        <end position="59"/>
    </location>
</feature>
<dbReference type="InterPro" id="IPR042003">
    <property type="entry name" value="Sortase_E"/>
</dbReference>
<accession>A0A2T0Q925</accession>
<reference evidence="5 6" key="1">
    <citation type="submission" date="2018-03" db="EMBL/GenBank/DDBJ databases">
        <title>Genomic Encyclopedia of Archaeal and Bacterial Type Strains, Phase II (KMG-II): from individual species to whole genera.</title>
        <authorList>
            <person name="Goeker M."/>
        </authorList>
    </citation>
    <scope>NUCLEOTIDE SEQUENCE [LARGE SCALE GENOMIC DNA]</scope>
    <source>
        <strain evidence="5 6">DSM 45601</strain>
    </source>
</reference>
<dbReference type="EMBL" id="PVZC01000002">
    <property type="protein sequence ID" value="PRY00386.1"/>
    <property type="molecule type" value="Genomic_DNA"/>
</dbReference>
<dbReference type="OrthoDB" id="5242879at2"/>
<dbReference type="Proteomes" id="UP000237846">
    <property type="component" value="Unassembled WGS sequence"/>
</dbReference>
<comment type="caution">
    <text evidence="5">The sequence shown here is derived from an EMBL/GenBank/DDBJ whole genome shotgun (WGS) entry which is preliminary data.</text>
</comment>
<dbReference type="SUPFAM" id="SSF63817">
    <property type="entry name" value="Sortase"/>
    <property type="match status" value="1"/>
</dbReference>
<keyword evidence="6" id="KW-1185">Reference proteome</keyword>
<dbReference type="NCBIfam" id="NF033747">
    <property type="entry name" value="class_E_sortase"/>
    <property type="match status" value="1"/>
</dbReference>
<dbReference type="AlphaFoldDB" id="A0A2T0Q925"/>
<gene>
    <name evidence="5" type="ORF">CLV72_10215</name>
</gene>
<dbReference type="InterPro" id="IPR023365">
    <property type="entry name" value="Sortase_dom-sf"/>
</dbReference>
<dbReference type="GO" id="GO:0016787">
    <property type="term" value="F:hydrolase activity"/>
    <property type="evidence" value="ECO:0007669"/>
    <property type="project" value="UniProtKB-KW"/>
</dbReference>
<keyword evidence="4" id="KW-0472">Membrane</keyword>
<evidence type="ECO:0000256" key="3">
    <source>
        <dbReference type="SAM" id="MobiDB-lite"/>
    </source>
</evidence>
<organism evidence="5 6">
    <name type="scientific">Allonocardiopsis opalescens</name>
    <dbReference type="NCBI Taxonomy" id="1144618"/>
    <lineage>
        <taxon>Bacteria</taxon>
        <taxon>Bacillati</taxon>
        <taxon>Actinomycetota</taxon>
        <taxon>Actinomycetes</taxon>
        <taxon>Streptosporangiales</taxon>
        <taxon>Allonocardiopsis</taxon>
    </lineage>
</organism>
<dbReference type="CDD" id="cd05830">
    <property type="entry name" value="Sortase_E"/>
    <property type="match status" value="1"/>
</dbReference>
<keyword evidence="1" id="KW-0378">Hydrolase</keyword>
<feature type="active site" description="Proton donor/acceptor" evidence="2">
    <location>
        <position position="203"/>
    </location>
</feature>
<evidence type="ECO:0000313" key="6">
    <source>
        <dbReference type="Proteomes" id="UP000237846"/>
    </source>
</evidence>
<dbReference type="InterPro" id="IPR005754">
    <property type="entry name" value="Sortase"/>
</dbReference>
<dbReference type="NCBIfam" id="TIGR01076">
    <property type="entry name" value="sortase_fam"/>
    <property type="match status" value="1"/>
</dbReference>
<keyword evidence="4" id="KW-0812">Transmembrane</keyword>
<feature type="compositionally biased region" description="Basic residues" evidence="3">
    <location>
        <begin position="70"/>
        <end position="84"/>
    </location>
</feature>
<feature type="active site" description="Acyl-thioester intermediate" evidence="2">
    <location>
        <position position="274"/>
    </location>
</feature>
<evidence type="ECO:0000256" key="2">
    <source>
        <dbReference type="PIRSR" id="PIRSR605754-1"/>
    </source>
</evidence>
<evidence type="ECO:0000256" key="4">
    <source>
        <dbReference type="SAM" id="Phobius"/>
    </source>
</evidence>
<dbReference type="Gene3D" id="2.40.260.10">
    <property type="entry name" value="Sortase"/>
    <property type="match status" value="1"/>
</dbReference>
<keyword evidence="4" id="KW-1133">Transmembrane helix</keyword>
<sequence>MYDSYDDDEPRREPRRARSGGPAGQVADRDDDYDHFFDDRPRRRPPSDDGERRGGDRPRAARSGGARPGGGRRARRARQRKQRRQSVLQTVVRTIGELLFTAGLVLMLFAAYQVWGKGFEASAEQDRVNDQLAQSWEESDSAEPGEETAPDAHEVFGRLYVPGIGLDLPFREGVTQEDIRHMPGHYPESALPGQVGNFALAGHRTPGIFWELDQLSPGDPIVVETEQGWYTYEVTESHVVDPSDYWVVSPTATETPEGEEEPEATGEMLTLTTCHPLFSNAQRLIVHAELADATGKGAGRPSVLGEA</sequence>